<keyword evidence="5 9" id="KW-0653">Protein transport</keyword>
<evidence type="ECO:0000259" key="11">
    <source>
        <dbReference type="Pfam" id="PF02355"/>
    </source>
</evidence>
<dbReference type="SUPFAM" id="SSF82866">
    <property type="entry name" value="Multidrug efflux transporter AcrB transmembrane domain"/>
    <property type="match status" value="1"/>
</dbReference>
<evidence type="ECO:0000313" key="15">
    <source>
        <dbReference type="Proteomes" id="UP001434337"/>
    </source>
</evidence>
<dbReference type="InterPro" id="IPR054384">
    <property type="entry name" value="SecDF_P1_head"/>
</dbReference>
<dbReference type="InterPro" id="IPR055344">
    <property type="entry name" value="SecD_SecF_C_bact"/>
</dbReference>
<dbReference type="InterPro" id="IPR022813">
    <property type="entry name" value="SecD/SecF_arch_bac"/>
</dbReference>
<dbReference type="Gene3D" id="3.30.1360.200">
    <property type="match status" value="1"/>
</dbReference>
<feature type="domain" description="Protein translocase subunit SecDF P1" evidence="12">
    <location>
        <begin position="67"/>
        <end position="124"/>
    </location>
</feature>
<dbReference type="InterPro" id="IPR048631">
    <property type="entry name" value="SecD_1st"/>
</dbReference>
<evidence type="ECO:0000256" key="8">
    <source>
        <dbReference type="ARBA" id="ARBA00023136"/>
    </source>
</evidence>
<comment type="function">
    <text evidence="9">Part of the Sec protein translocase complex. Interacts with the SecYEG preprotein conducting channel. SecDF uses the proton motive force (PMF) to complete protein translocation after the ATP-dependent function of SecA.</text>
</comment>
<dbReference type="NCBIfam" id="TIGR00916">
    <property type="entry name" value="2A0604s01"/>
    <property type="match status" value="1"/>
</dbReference>
<feature type="transmembrane region" description="Helical" evidence="9">
    <location>
        <begin position="494"/>
        <end position="512"/>
    </location>
</feature>
<feature type="transmembrane region" description="Helical" evidence="9">
    <location>
        <begin position="390"/>
        <end position="410"/>
    </location>
</feature>
<dbReference type="NCBIfam" id="TIGR01129">
    <property type="entry name" value="secD"/>
    <property type="match status" value="1"/>
</dbReference>
<keyword evidence="2 9" id="KW-0813">Transport</keyword>
<dbReference type="HAMAP" id="MF_01463_B">
    <property type="entry name" value="SecD_B"/>
    <property type="match status" value="1"/>
</dbReference>
<organism evidence="14 15">
    <name type="scientific">Propioniciclava soli</name>
    <dbReference type="NCBI Taxonomy" id="2775081"/>
    <lineage>
        <taxon>Bacteria</taxon>
        <taxon>Bacillati</taxon>
        <taxon>Actinomycetota</taxon>
        <taxon>Actinomycetes</taxon>
        <taxon>Propionibacteriales</taxon>
        <taxon>Propionibacteriaceae</taxon>
        <taxon>Propioniciclava</taxon>
    </lineage>
</organism>
<feature type="domain" description="SecDF P1 head subdomain" evidence="13">
    <location>
        <begin position="236"/>
        <end position="343"/>
    </location>
</feature>
<evidence type="ECO:0000256" key="1">
    <source>
        <dbReference type="ARBA" id="ARBA00004651"/>
    </source>
</evidence>
<protein>
    <recommendedName>
        <fullName evidence="9">Protein translocase subunit SecD</fullName>
    </recommendedName>
</protein>
<dbReference type="Pfam" id="PF02355">
    <property type="entry name" value="SecD_SecF_C"/>
    <property type="match status" value="1"/>
</dbReference>
<accession>A0ABZ3C2E0</accession>
<sequence length="561" mass="59186">MATETRHRQRPLRTLIIFFAFIAVLFGIMALSGAWAPKLGLDLRGGTTITLTARNITGGGGVDQASLEQARTIIQQRVDAVGVGESEVATVGNNQIQVSVPNVAPAQLQEMVGQTAQLYFRGVHSMEAVQAAVAPTEPSVDASGDATAAPAAPDASAEPTSTESPAAVDPRPAPGLPTPAATPRPTEPAAVQPTTEEALAWQPSSRDLSDFAAYQCGDDFPDVTDQPLITCDREGTTKFLLGPALLTGDMLTNAQAGIPQGQVSWIVNLQFNDVGTGIFSTVSSDLAARTEPQNQFAIVLDSQVISAPRMNEPIPNGQAQISGDFTQQTANDLANVLRYGALPLAFDLSEVSNVSPTLGGEQLSAGLIAGAIGLILVIGYAVFYYRALSAVVIGSLAVAAVLTYQFMVLLGEGMGFALNLPGIAGVIVAIGMTADSFIIFFERIRDEVREGRSLRSAIETGWVGSRKTILIADAVSLLSAVVLFILAIGSVRGFAFTLGLTTLIDIAVVFWFTKPLMTLLGRTRYFGEGRRFSGFEPEHLGATQRGRGLSRRRALATPKEA</sequence>
<dbReference type="PANTHER" id="PTHR30081:SF1">
    <property type="entry name" value="PROTEIN TRANSLOCASE SUBUNIT SECD"/>
    <property type="match status" value="1"/>
</dbReference>
<dbReference type="Gene3D" id="1.20.1640.10">
    <property type="entry name" value="Multidrug efflux transporter AcrB transmembrane domain"/>
    <property type="match status" value="1"/>
</dbReference>
<feature type="region of interest" description="Disordered" evidence="10">
    <location>
        <begin position="134"/>
        <end position="204"/>
    </location>
</feature>
<feature type="domain" description="Protein export membrane protein SecD/SecF C-terminal" evidence="11">
    <location>
        <begin position="349"/>
        <end position="521"/>
    </location>
</feature>
<evidence type="ECO:0000256" key="4">
    <source>
        <dbReference type="ARBA" id="ARBA00022692"/>
    </source>
</evidence>
<dbReference type="RefSeq" id="WP_232547838.1">
    <property type="nucleotide sequence ID" value="NZ_CP115965.1"/>
</dbReference>
<dbReference type="EMBL" id="CP115965">
    <property type="protein sequence ID" value="WZW97074.1"/>
    <property type="molecule type" value="Genomic_DNA"/>
</dbReference>
<dbReference type="Gene3D" id="3.30.70.3220">
    <property type="match status" value="1"/>
</dbReference>
<keyword evidence="15" id="KW-1185">Reference proteome</keyword>
<evidence type="ECO:0000313" key="14">
    <source>
        <dbReference type="EMBL" id="WZW97074.1"/>
    </source>
</evidence>
<comment type="subcellular location">
    <subcellularLocation>
        <location evidence="1 9">Cell membrane</location>
        <topology evidence="1 9">Multi-pass membrane protein</topology>
    </subcellularLocation>
</comment>
<feature type="transmembrane region" description="Helical" evidence="9">
    <location>
        <begin position="12"/>
        <end position="35"/>
    </location>
</feature>
<keyword evidence="8 9" id="KW-0472">Membrane</keyword>
<feature type="compositionally biased region" description="Low complexity" evidence="10">
    <location>
        <begin position="141"/>
        <end position="162"/>
    </location>
</feature>
<evidence type="ECO:0000256" key="3">
    <source>
        <dbReference type="ARBA" id="ARBA00022475"/>
    </source>
</evidence>
<keyword evidence="7 9" id="KW-0811">Translocation</keyword>
<reference evidence="14 15" key="1">
    <citation type="journal article" date="2023" name="Environ Microbiome">
        <title>A coral-associated actinobacterium mitigates coral bleaching under heat stress.</title>
        <authorList>
            <person name="Li J."/>
            <person name="Zou Y."/>
            <person name="Li Q."/>
            <person name="Zhang J."/>
            <person name="Bourne D.G."/>
            <person name="Lyu Y."/>
            <person name="Liu C."/>
            <person name="Zhang S."/>
        </authorList>
    </citation>
    <scope>NUCLEOTIDE SEQUENCE [LARGE SCALE GENOMIC DNA]</scope>
    <source>
        <strain evidence="14 15">SCSIO 13291</strain>
    </source>
</reference>
<dbReference type="Pfam" id="PF22599">
    <property type="entry name" value="SecDF_P1_head"/>
    <property type="match status" value="1"/>
</dbReference>
<evidence type="ECO:0000256" key="6">
    <source>
        <dbReference type="ARBA" id="ARBA00022989"/>
    </source>
</evidence>
<evidence type="ECO:0000256" key="5">
    <source>
        <dbReference type="ARBA" id="ARBA00022927"/>
    </source>
</evidence>
<feature type="transmembrane region" description="Helical" evidence="9">
    <location>
        <begin position="363"/>
        <end position="383"/>
    </location>
</feature>
<feature type="transmembrane region" description="Helical" evidence="9">
    <location>
        <begin position="416"/>
        <end position="441"/>
    </location>
</feature>
<keyword evidence="4 9" id="KW-0812">Transmembrane</keyword>
<evidence type="ECO:0000259" key="12">
    <source>
        <dbReference type="Pfam" id="PF21760"/>
    </source>
</evidence>
<dbReference type="InterPro" id="IPR005791">
    <property type="entry name" value="SecD"/>
</dbReference>
<dbReference type="Proteomes" id="UP001434337">
    <property type="component" value="Chromosome"/>
</dbReference>
<comment type="similarity">
    <text evidence="9">Belongs to the SecD/SecF family. SecD subfamily.</text>
</comment>
<dbReference type="InterPro" id="IPR048634">
    <property type="entry name" value="SecD_SecF_C"/>
</dbReference>
<name>A0ABZ3C2E0_9ACTN</name>
<evidence type="ECO:0000256" key="9">
    <source>
        <dbReference type="HAMAP-Rule" id="MF_01463"/>
    </source>
</evidence>
<keyword evidence="3 9" id="KW-1003">Cell membrane</keyword>
<evidence type="ECO:0000259" key="13">
    <source>
        <dbReference type="Pfam" id="PF22599"/>
    </source>
</evidence>
<feature type="transmembrane region" description="Helical" evidence="9">
    <location>
        <begin position="469"/>
        <end position="488"/>
    </location>
</feature>
<feature type="compositionally biased region" description="Pro residues" evidence="10">
    <location>
        <begin position="171"/>
        <end position="186"/>
    </location>
</feature>
<dbReference type="Pfam" id="PF21760">
    <property type="entry name" value="SecD_1st"/>
    <property type="match status" value="1"/>
</dbReference>
<evidence type="ECO:0000256" key="2">
    <source>
        <dbReference type="ARBA" id="ARBA00022448"/>
    </source>
</evidence>
<proteinExistence type="inferred from homology"/>
<evidence type="ECO:0000256" key="10">
    <source>
        <dbReference type="SAM" id="MobiDB-lite"/>
    </source>
</evidence>
<dbReference type="PANTHER" id="PTHR30081">
    <property type="entry name" value="PROTEIN-EXPORT MEMBRANE PROTEIN SEC"/>
    <property type="match status" value="1"/>
</dbReference>
<comment type="subunit">
    <text evidence="9">Forms a complex with SecF. Part of the essential Sec protein translocation apparatus which comprises SecA, SecYEG and auxiliary proteins SecDF. Other proteins may also be involved.</text>
</comment>
<keyword evidence="6 9" id="KW-1133">Transmembrane helix</keyword>
<gene>
    <name evidence="9 14" type="primary">secD</name>
    <name evidence="14" type="ORF">PCC79_09065</name>
</gene>
<evidence type="ECO:0000256" key="7">
    <source>
        <dbReference type="ARBA" id="ARBA00023010"/>
    </source>
</evidence>